<organism evidence="2">
    <name type="scientific">mine drainage metagenome</name>
    <dbReference type="NCBI Taxonomy" id="410659"/>
    <lineage>
        <taxon>unclassified sequences</taxon>
        <taxon>metagenomes</taxon>
        <taxon>ecological metagenomes</taxon>
    </lineage>
</organism>
<evidence type="ECO:0000313" key="2">
    <source>
        <dbReference type="EMBL" id="OIQ85189.1"/>
    </source>
</evidence>
<keyword evidence="1" id="KW-0812">Transmembrane</keyword>
<feature type="transmembrane region" description="Helical" evidence="1">
    <location>
        <begin position="30"/>
        <end position="49"/>
    </location>
</feature>
<dbReference type="EMBL" id="MLJW01000562">
    <property type="protein sequence ID" value="OIQ85189.1"/>
    <property type="molecule type" value="Genomic_DNA"/>
</dbReference>
<accession>A0A1J5RAL4</accession>
<reference evidence="2" key="1">
    <citation type="submission" date="2016-10" db="EMBL/GenBank/DDBJ databases">
        <title>Sequence of Gallionella enrichment culture.</title>
        <authorList>
            <person name="Poehlein A."/>
            <person name="Muehling M."/>
            <person name="Daniel R."/>
        </authorList>
    </citation>
    <scope>NUCLEOTIDE SEQUENCE</scope>
</reference>
<protein>
    <submittedName>
        <fullName evidence="2">Uncharacterized protein</fullName>
    </submittedName>
</protein>
<proteinExistence type="predicted"/>
<dbReference type="AlphaFoldDB" id="A0A1J5RAL4"/>
<name>A0A1J5RAL4_9ZZZZ</name>
<keyword evidence="1" id="KW-1133">Transmembrane helix</keyword>
<comment type="caution">
    <text evidence="2">The sequence shown here is derived from an EMBL/GenBank/DDBJ whole genome shotgun (WGS) entry which is preliminary data.</text>
</comment>
<keyword evidence="1" id="KW-0472">Membrane</keyword>
<gene>
    <name evidence="2" type="ORF">GALL_329810</name>
</gene>
<evidence type="ECO:0000256" key="1">
    <source>
        <dbReference type="SAM" id="Phobius"/>
    </source>
</evidence>
<sequence>MTRTAIAALCVLTMIAVIVGVDVLFLRHRFWVRLWVNIGVVAVFAVAYMRFAKKH</sequence>